<reference evidence="2 3" key="1">
    <citation type="submission" date="2017-12" db="EMBL/GenBank/DDBJ databases">
        <title>Phylogenetic diversity of female urinary microbiome.</title>
        <authorList>
            <person name="Thomas-White K."/>
            <person name="Wolfe A.J."/>
        </authorList>
    </citation>
    <scope>NUCLEOTIDE SEQUENCE [LARGE SCALE GENOMIC DNA]</scope>
    <source>
        <strain evidence="2 3">UMB0119</strain>
    </source>
</reference>
<keyword evidence="1" id="KW-1133">Transmembrane helix</keyword>
<accession>A0A2I1M3Q7</accession>
<feature type="transmembrane region" description="Helical" evidence="1">
    <location>
        <begin position="226"/>
        <end position="247"/>
    </location>
</feature>
<sequence>MFNIFDKIKEFFSEMLIDVIKENLSGMLLDINDKVATIGAEVGKTPSAWNSEVFTFIKSISENVILPIAALIITAVLCIELIQTVMNKNNLHEVDTFDFFKYVIKMWIAVWLVSHAFDFSMAVFDVAQSLIGKAAGVVNITAKVSPGDINKMVEVLKESQNIGQLLVIAIETAIVKLVIQAISILITVILYGRMIEIYIYSSVCAIPFATMGNKEWGSIGTNYIKGLFALGLQGLFLLICVGIYAVLVKTLNITDIHKSIFELLGYTLILGITMMKSGSMAKSILNAH</sequence>
<evidence type="ECO:0008006" key="4">
    <source>
        <dbReference type="Google" id="ProtNLM"/>
    </source>
</evidence>
<comment type="caution">
    <text evidence="2">The sequence shown here is derived from an EMBL/GenBank/DDBJ whole genome shotgun (WGS) entry which is preliminary data.</text>
</comment>
<keyword evidence="3" id="KW-1185">Reference proteome</keyword>
<evidence type="ECO:0000313" key="3">
    <source>
        <dbReference type="Proteomes" id="UP000234335"/>
    </source>
</evidence>
<proteinExistence type="predicted"/>
<dbReference type="Proteomes" id="UP000234335">
    <property type="component" value="Unassembled WGS sequence"/>
</dbReference>
<feature type="transmembrane region" description="Helical" evidence="1">
    <location>
        <begin position="64"/>
        <end position="82"/>
    </location>
</feature>
<name>A0A2I1M3Q7_9FIRM</name>
<protein>
    <recommendedName>
        <fullName evidence="4">P-type conjugative transfer protein TrbL</fullName>
    </recommendedName>
</protein>
<gene>
    <name evidence="2" type="ORF">CYJ34_09215</name>
</gene>
<dbReference type="RefSeq" id="WP_101540990.1">
    <property type="nucleotide sequence ID" value="NZ_PKGS01000011.1"/>
</dbReference>
<dbReference type="Pfam" id="PF19478">
    <property type="entry name" value="TrbL_2"/>
    <property type="match status" value="1"/>
</dbReference>
<keyword evidence="1" id="KW-0812">Transmembrane</keyword>
<keyword evidence="1" id="KW-0472">Membrane</keyword>
<dbReference type="EMBL" id="PKGS01000011">
    <property type="protein sequence ID" value="PKZ14750.1"/>
    <property type="molecule type" value="Genomic_DNA"/>
</dbReference>
<dbReference type="AlphaFoldDB" id="A0A2I1M3Q7"/>
<dbReference type="InterPro" id="IPR045798">
    <property type="entry name" value="TrbL_Firmicutes"/>
</dbReference>
<evidence type="ECO:0000256" key="1">
    <source>
        <dbReference type="SAM" id="Phobius"/>
    </source>
</evidence>
<feature type="transmembrane region" description="Helical" evidence="1">
    <location>
        <begin position="102"/>
        <end position="124"/>
    </location>
</feature>
<organism evidence="2 3">
    <name type="scientific">Anaerococcus octavius</name>
    <dbReference type="NCBI Taxonomy" id="54007"/>
    <lineage>
        <taxon>Bacteria</taxon>
        <taxon>Bacillati</taxon>
        <taxon>Bacillota</taxon>
        <taxon>Tissierellia</taxon>
        <taxon>Tissierellales</taxon>
        <taxon>Peptoniphilaceae</taxon>
        <taxon>Anaerococcus</taxon>
    </lineage>
</organism>
<evidence type="ECO:0000313" key="2">
    <source>
        <dbReference type="EMBL" id="PKZ14750.1"/>
    </source>
</evidence>
<feature type="transmembrane region" description="Helical" evidence="1">
    <location>
        <begin position="197"/>
        <end position="214"/>
    </location>
</feature>